<dbReference type="Gene3D" id="1.10.10.10">
    <property type="entry name" value="Winged helix-like DNA-binding domain superfamily/Winged helix DNA-binding domain"/>
    <property type="match status" value="1"/>
</dbReference>
<dbReference type="InterPro" id="IPR028978">
    <property type="entry name" value="Chorismate_lyase_/UTRA_dom_sf"/>
</dbReference>
<dbReference type="PANTHER" id="PTHR44846:SF1">
    <property type="entry name" value="MANNOSYL-D-GLYCERATE TRANSPORT_METABOLISM SYSTEM REPRESSOR MNGR-RELATED"/>
    <property type="match status" value="1"/>
</dbReference>
<dbReference type="Pfam" id="PF07702">
    <property type="entry name" value="UTRA"/>
    <property type="match status" value="1"/>
</dbReference>
<keyword evidence="2" id="KW-0238">DNA-binding</keyword>
<dbReference type="InterPro" id="IPR036390">
    <property type="entry name" value="WH_DNA-bd_sf"/>
</dbReference>
<dbReference type="SUPFAM" id="SSF64288">
    <property type="entry name" value="Chorismate lyase-like"/>
    <property type="match status" value="1"/>
</dbReference>
<sequence>MKILTLSIMIANELKNMIEQENLKEGDKLPSERELCEKLNVQRLTLRSGLRILMQEGIIISKQRSGYYVNKPRIVKNVFHLESTSEAIFEQGLNMKIKILNIEKKETNKQLSTKLRLPLGTKVYCLQRLRIIDDEPVSVDTSYLPIKYAQGLEKKDFESRALYQILESEYDISINRSEQEILICEADNYIANALHVELGTQMVLQQGLAYDNDNRQIEYSESIMKMERFVYVN</sequence>
<dbReference type="Proteomes" id="UP000604383">
    <property type="component" value="Unassembled WGS sequence"/>
</dbReference>
<feature type="domain" description="HTH gntR-type" evidence="4">
    <location>
        <begin position="4"/>
        <end position="72"/>
    </location>
</feature>
<dbReference type="Proteomes" id="UP001203972">
    <property type="component" value="Unassembled WGS sequence"/>
</dbReference>
<gene>
    <name evidence="6" type="ORF">GT664_15715</name>
    <name evidence="5" type="ORF">MKC95_03855</name>
</gene>
<evidence type="ECO:0000256" key="2">
    <source>
        <dbReference type="ARBA" id="ARBA00023125"/>
    </source>
</evidence>
<evidence type="ECO:0000313" key="7">
    <source>
        <dbReference type="Proteomes" id="UP000604383"/>
    </source>
</evidence>
<evidence type="ECO:0000256" key="1">
    <source>
        <dbReference type="ARBA" id="ARBA00023015"/>
    </source>
</evidence>
<dbReference type="SUPFAM" id="SSF46785">
    <property type="entry name" value="Winged helix' DNA-binding domain"/>
    <property type="match status" value="1"/>
</dbReference>
<dbReference type="GO" id="GO:0003677">
    <property type="term" value="F:DNA binding"/>
    <property type="evidence" value="ECO:0007669"/>
    <property type="project" value="UniProtKB-KW"/>
</dbReference>
<reference evidence="6" key="1">
    <citation type="journal article" date="2019" name="Nat. Med.">
        <title>A library of human gut bacterial isolates paired with longitudinal multiomics data enables mechanistic microbiome research.</title>
        <authorList>
            <person name="Poyet M."/>
            <person name="Groussin M."/>
            <person name="Gibbons S.M."/>
            <person name="Avila-Pacheco J."/>
            <person name="Jiang X."/>
            <person name="Kearney S.M."/>
            <person name="Perrotta A.R."/>
            <person name="Berdy B."/>
            <person name="Zhao S."/>
            <person name="Lieberman T.D."/>
            <person name="Swanson P.K."/>
            <person name="Smith M."/>
            <person name="Roesemann S."/>
            <person name="Alexander J.E."/>
            <person name="Rich S.A."/>
            <person name="Livny J."/>
            <person name="Vlamakis H."/>
            <person name="Clish C."/>
            <person name="Bullock K."/>
            <person name="Deik A."/>
            <person name="Scott J."/>
            <person name="Pierce K.A."/>
            <person name="Xavier R.J."/>
            <person name="Alm E.J."/>
        </authorList>
    </citation>
    <scope>NUCLEOTIDE SEQUENCE</scope>
    <source>
        <strain evidence="6">BIOML-A12</strain>
    </source>
</reference>
<protein>
    <submittedName>
        <fullName evidence="5">GntR family transcriptional regulator</fullName>
    </submittedName>
    <submittedName>
        <fullName evidence="6">UTRA domain-containing protein</fullName>
    </submittedName>
</protein>
<dbReference type="EMBL" id="JAKTMA010000005">
    <property type="protein sequence ID" value="MCR0231899.1"/>
    <property type="molecule type" value="Genomic_DNA"/>
</dbReference>
<name>A0A174Z5P5_CLOIN</name>
<dbReference type="InterPro" id="IPR036388">
    <property type="entry name" value="WH-like_DNA-bd_sf"/>
</dbReference>
<dbReference type="GO" id="GO:0045892">
    <property type="term" value="P:negative regulation of DNA-templated transcription"/>
    <property type="evidence" value="ECO:0007669"/>
    <property type="project" value="TreeGrafter"/>
</dbReference>
<organism evidence="6 7">
    <name type="scientific">Clostridium innocuum</name>
    <dbReference type="NCBI Taxonomy" id="1522"/>
    <lineage>
        <taxon>Bacteria</taxon>
        <taxon>Bacillati</taxon>
        <taxon>Bacillota</taxon>
        <taxon>Clostridia</taxon>
        <taxon>Eubacteriales</taxon>
        <taxon>Clostridiaceae</taxon>
        <taxon>Clostridium</taxon>
    </lineage>
</organism>
<dbReference type="SMART" id="SM00866">
    <property type="entry name" value="UTRA"/>
    <property type="match status" value="1"/>
</dbReference>
<dbReference type="CDD" id="cd07377">
    <property type="entry name" value="WHTH_GntR"/>
    <property type="match status" value="1"/>
</dbReference>
<evidence type="ECO:0000313" key="5">
    <source>
        <dbReference type="EMBL" id="MCR0231899.1"/>
    </source>
</evidence>
<dbReference type="GO" id="GO:0003700">
    <property type="term" value="F:DNA-binding transcription factor activity"/>
    <property type="evidence" value="ECO:0007669"/>
    <property type="project" value="InterPro"/>
</dbReference>
<dbReference type="PRINTS" id="PR00035">
    <property type="entry name" value="HTHGNTR"/>
</dbReference>
<keyword evidence="3" id="KW-0804">Transcription</keyword>
<dbReference type="SMART" id="SM00345">
    <property type="entry name" value="HTH_GNTR"/>
    <property type="match status" value="1"/>
</dbReference>
<dbReference type="AlphaFoldDB" id="A0A174Z5P5"/>
<keyword evidence="1" id="KW-0805">Transcription regulation</keyword>
<dbReference type="InterPro" id="IPR000524">
    <property type="entry name" value="Tscrpt_reg_HTH_GntR"/>
</dbReference>
<dbReference type="Pfam" id="PF00392">
    <property type="entry name" value="GntR"/>
    <property type="match status" value="1"/>
</dbReference>
<dbReference type="Gene3D" id="3.40.1410.10">
    <property type="entry name" value="Chorismate lyase-like"/>
    <property type="match status" value="1"/>
</dbReference>
<reference evidence="5" key="2">
    <citation type="journal article" date="2022" name="Clin. Infect. Dis.">
        <title>Association between Clostridium innocuum and antibiotic-associated diarrhea in adults and children: A cross-sectional study and comparative genomics analysis.</title>
        <authorList>
            <person name="Cherny K.E."/>
            <person name="Muscat E.B."/>
            <person name="Balaji A."/>
            <person name="Mukherjee J."/>
            <person name="Ozer E.A."/>
            <person name="Angarone M.P."/>
            <person name="Hauser A.R."/>
            <person name="Sichel J.S."/>
            <person name="Amponsah E."/>
            <person name="Kociolek L.K."/>
        </authorList>
    </citation>
    <scope>NUCLEOTIDE SEQUENCE</scope>
    <source>
        <strain evidence="5">NU1-AC-029v</strain>
    </source>
</reference>
<dbReference type="PANTHER" id="PTHR44846">
    <property type="entry name" value="MANNOSYL-D-GLYCERATE TRANSPORT/METABOLISM SYSTEM REPRESSOR MNGR-RELATED"/>
    <property type="match status" value="1"/>
</dbReference>
<evidence type="ECO:0000256" key="3">
    <source>
        <dbReference type="ARBA" id="ARBA00023163"/>
    </source>
</evidence>
<dbReference type="InterPro" id="IPR050679">
    <property type="entry name" value="Bact_HTH_transcr_reg"/>
</dbReference>
<proteinExistence type="predicted"/>
<evidence type="ECO:0000259" key="4">
    <source>
        <dbReference type="PROSITE" id="PS50949"/>
    </source>
</evidence>
<dbReference type="EMBL" id="WWTN01000030">
    <property type="protein sequence ID" value="MZH57156.1"/>
    <property type="molecule type" value="Genomic_DNA"/>
</dbReference>
<accession>A0A174Z5P5</accession>
<evidence type="ECO:0000313" key="6">
    <source>
        <dbReference type="EMBL" id="MZH57156.1"/>
    </source>
</evidence>
<dbReference type="RefSeq" id="WP_008816317.1">
    <property type="nucleotide sequence ID" value="NZ_AP025565.1"/>
</dbReference>
<comment type="caution">
    <text evidence="6">The sequence shown here is derived from an EMBL/GenBank/DDBJ whole genome shotgun (WGS) entry which is preliminary data.</text>
</comment>
<dbReference type="InterPro" id="IPR011663">
    <property type="entry name" value="UTRA"/>
</dbReference>
<dbReference type="PROSITE" id="PS50949">
    <property type="entry name" value="HTH_GNTR"/>
    <property type="match status" value="1"/>
</dbReference>